<evidence type="ECO:0000313" key="1">
    <source>
        <dbReference type="EMBL" id="ABC76346.1"/>
    </source>
</evidence>
<dbReference type="STRING" id="56780.SYN_00252"/>
<dbReference type="HOGENOM" id="CLU_2829694_0_0_7"/>
<evidence type="ECO:0000313" key="2">
    <source>
        <dbReference type="Proteomes" id="UP000001933"/>
    </source>
</evidence>
<accession>Q2LPZ4</accession>
<keyword evidence="2" id="KW-1185">Reference proteome</keyword>
<organism evidence="1 2">
    <name type="scientific">Syntrophus aciditrophicus (strain SB)</name>
    <dbReference type="NCBI Taxonomy" id="56780"/>
    <lineage>
        <taxon>Bacteria</taxon>
        <taxon>Pseudomonadati</taxon>
        <taxon>Thermodesulfobacteriota</taxon>
        <taxon>Syntrophia</taxon>
        <taxon>Syntrophales</taxon>
        <taxon>Syntrophaceae</taxon>
        <taxon>Syntrophus</taxon>
    </lineage>
</organism>
<dbReference type="KEGG" id="sat:SYN_00252"/>
<gene>
    <name evidence="1" type="ORF">SYN_00252</name>
</gene>
<dbReference type="AlphaFoldDB" id="Q2LPZ4"/>
<name>Q2LPZ4_SYNAS</name>
<reference evidence="1 2" key="1">
    <citation type="journal article" date="2007" name="Proc. Natl. Acad. Sci. U.S.A.">
        <title>The genome of Syntrophus aciditrophicus: life at the thermodynamic limit of microbial growth.</title>
        <authorList>
            <person name="McInerney M.J."/>
            <person name="Rohlin L."/>
            <person name="Mouttaki H."/>
            <person name="Kim U."/>
            <person name="Krupp R.S."/>
            <person name="Rios-Hernandez L."/>
            <person name="Sieber J."/>
            <person name="Struchtemeyer C.G."/>
            <person name="Bhattacharyya A."/>
            <person name="Campbell J.W."/>
            <person name="Gunsalus R.P."/>
        </authorList>
    </citation>
    <scope>NUCLEOTIDE SEQUENCE [LARGE SCALE GENOMIC DNA]</scope>
    <source>
        <strain evidence="1 2">SB</strain>
    </source>
</reference>
<dbReference type="Proteomes" id="UP000001933">
    <property type="component" value="Chromosome"/>
</dbReference>
<dbReference type="EMBL" id="CP000252">
    <property type="protein sequence ID" value="ABC76346.1"/>
    <property type="molecule type" value="Genomic_DNA"/>
</dbReference>
<protein>
    <submittedName>
        <fullName evidence="1">Hypothetical cytosolic protein</fullName>
    </submittedName>
</protein>
<sequence>MRSLPTQISFFSNPKISPFRIFLIISSGHINQNPEVPYAFRSILMKTARFIPLVILRSRITGKCGF</sequence>
<proteinExistence type="predicted"/>
<dbReference type="InParanoid" id="Q2LPZ4"/>